<keyword evidence="4" id="KW-1185">Reference proteome</keyword>
<name>A0A919DFZ3_9GAMM</name>
<keyword evidence="1" id="KW-0067">ATP-binding</keyword>
<dbReference type="GO" id="GO:0046872">
    <property type="term" value="F:metal ion binding"/>
    <property type="evidence" value="ECO:0007669"/>
    <property type="project" value="InterPro"/>
</dbReference>
<dbReference type="InterPro" id="IPR053191">
    <property type="entry name" value="DcsG_Biosynth_Enzyme"/>
</dbReference>
<dbReference type="PANTHER" id="PTHR39217:SF1">
    <property type="entry name" value="GLUTATHIONE SYNTHETASE"/>
    <property type="match status" value="1"/>
</dbReference>
<evidence type="ECO:0000256" key="1">
    <source>
        <dbReference type="PROSITE-ProRule" id="PRU00409"/>
    </source>
</evidence>
<dbReference type="Gene3D" id="3.30.470.20">
    <property type="entry name" value="ATP-grasp fold, B domain"/>
    <property type="match status" value="1"/>
</dbReference>
<reference evidence="3" key="2">
    <citation type="submission" date="2020-09" db="EMBL/GenBank/DDBJ databases">
        <authorList>
            <person name="Sun Q."/>
            <person name="Kim S."/>
        </authorList>
    </citation>
    <scope>NUCLEOTIDE SEQUENCE</scope>
    <source>
        <strain evidence="3">KCTC 32020</strain>
    </source>
</reference>
<evidence type="ECO:0000313" key="4">
    <source>
        <dbReference type="Proteomes" id="UP000636453"/>
    </source>
</evidence>
<evidence type="ECO:0000313" key="3">
    <source>
        <dbReference type="EMBL" id="GHE41308.1"/>
    </source>
</evidence>
<dbReference type="PROSITE" id="PS50975">
    <property type="entry name" value="ATP_GRASP"/>
    <property type="match status" value="1"/>
</dbReference>
<keyword evidence="1" id="KW-0547">Nucleotide-binding</keyword>
<organism evidence="3 4">
    <name type="scientific">Vulcaniibacterium thermophilum</name>
    <dbReference type="NCBI Taxonomy" id="1169913"/>
    <lineage>
        <taxon>Bacteria</taxon>
        <taxon>Pseudomonadati</taxon>
        <taxon>Pseudomonadota</taxon>
        <taxon>Gammaproteobacteria</taxon>
        <taxon>Lysobacterales</taxon>
        <taxon>Lysobacteraceae</taxon>
        <taxon>Vulcaniibacterium</taxon>
    </lineage>
</organism>
<proteinExistence type="predicted"/>
<accession>A0A919DFZ3</accession>
<dbReference type="Proteomes" id="UP000636453">
    <property type="component" value="Unassembled WGS sequence"/>
</dbReference>
<evidence type="ECO:0000259" key="2">
    <source>
        <dbReference type="PROSITE" id="PS50975"/>
    </source>
</evidence>
<dbReference type="RefSeq" id="WP_146473553.1">
    <property type="nucleotide sequence ID" value="NZ_BNCF01000015.1"/>
</dbReference>
<dbReference type="EMBL" id="BNCF01000015">
    <property type="protein sequence ID" value="GHE41308.1"/>
    <property type="molecule type" value="Genomic_DNA"/>
</dbReference>
<dbReference type="PANTHER" id="PTHR39217">
    <property type="match status" value="1"/>
</dbReference>
<reference evidence="3" key="1">
    <citation type="journal article" date="2014" name="Int. J. Syst. Evol. Microbiol.">
        <title>Complete genome sequence of Corynebacterium casei LMG S-19264T (=DSM 44701T), isolated from a smear-ripened cheese.</title>
        <authorList>
            <consortium name="US DOE Joint Genome Institute (JGI-PGF)"/>
            <person name="Walter F."/>
            <person name="Albersmeier A."/>
            <person name="Kalinowski J."/>
            <person name="Ruckert C."/>
        </authorList>
    </citation>
    <scope>NUCLEOTIDE SEQUENCE</scope>
    <source>
        <strain evidence="3">KCTC 32020</strain>
    </source>
</reference>
<feature type="domain" description="ATP-grasp" evidence="2">
    <location>
        <begin position="95"/>
        <end position="300"/>
    </location>
</feature>
<dbReference type="InterPro" id="IPR011761">
    <property type="entry name" value="ATP-grasp"/>
</dbReference>
<sequence length="312" mass="33358">MPRIALVTAIGSRAQDADLDLLVPACTAAGLHPDVLAWDDPSVSWARFDAVVLRSPWNYMDRLPEFLAWCARVDRASRLLNPIQVVRWNTDKHYLADLAARGVPVVPTRFVEPGEDVDAAVATCLDAFGEAAELVVKPAVSAGSRDTQRHARANVEAIAGHVRRLTGAGRSAMLQPYLAAVDEHGETALLHFADGYSHAIRKAALLTPDGSARSHASAPEVIRPTEPAAEERALAERVLAIVAAHPALGGPLAYARVDLLRGADGQPYLLELELCEPALFLAHAAGSAERFAAALRKLLETAADVRRAPSGH</sequence>
<dbReference type="OrthoDB" id="3373978at2"/>
<protein>
    <submittedName>
        <fullName evidence="3">ATP-grasp domain-containing protein</fullName>
    </submittedName>
</protein>
<comment type="caution">
    <text evidence="3">The sequence shown here is derived from an EMBL/GenBank/DDBJ whole genome shotgun (WGS) entry which is preliminary data.</text>
</comment>
<dbReference type="GO" id="GO:0005524">
    <property type="term" value="F:ATP binding"/>
    <property type="evidence" value="ECO:0007669"/>
    <property type="project" value="UniProtKB-UniRule"/>
</dbReference>
<gene>
    <name evidence="3" type="ORF">GCM10007167_24080</name>
</gene>
<dbReference type="AlphaFoldDB" id="A0A919DFZ3"/>
<dbReference type="SUPFAM" id="SSF56059">
    <property type="entry name" value="Glutathione synthetase ATP-binding domain-like"/>
    <property type="match status" value="1"/>
</dbReference>